<keyword evidence="8 13" id="KW-0798">TonB box</keyword>
<keyword evidence="10 15" id="KW-0675">Receptor</keyword>
<dbReference type="PROSITE" id="PS52016">
    <property type="entry name" value="TONB_DEPENDENT_REC_3"/>
    <property type="match status" value="1"/>
</dbReference>
<evidence type="ECO:0000256" key="12">
    <source>
        <dbReference type="PROSITE-ProRule" id="PRU01360"/>
    </source>
</evidence>
<keyword evidence="6 12" id="KW-0812">Transmembrane</keyword>
<evidence type="ECO:0000259" key="14">
    <source>
        <dbReference type="SMART" id="SM00965"/>
    </source>
</evidence>
<dbReference type="InterPro" id="IPR039426">
    <property type="entry name" value="TonB-dep_rcpt-like"/>
</dbReference>
<dbReference type="GO" id="GO:0015891">
    <property type="term" value="P:siderophore transport"/>
    <property type="evidence" value="ECO:0007669"/>
    <property type="project" value="InterPro"/>
</dbReference>
<keyword evidence="3 12" id="KW-0813">Transport</keyword>
<dbReference type="Gene3D" id="2.170.130.10">
    <property type="entry name" value="TonB-dependent receptor, plug domain"/>
    <property type="match status" value="1"/>
</dbReference>
<comment type="caution">
    <text evidence="15">The sequence shown here is derived from an EMBL/GenBank/DDBJ whole genome shotgun (WGS) entry which is preliminary data.</text>
</comment>
<gene>
    <name evidence="15" type="ORF">LX59_00082</name>
</gene>
<keyword evidence="5" id="KW-0406">Ion transport</keyword>
<feature type="domain" description="Secretin/TonB short N-terminal" evidence="14">
    <location>
        <begin position="76"/>
        <end position="127"/>
    </location>
</feature>
<name>A0A562J1P5_9GAMM</name>
<dbReference type="Pfam" id="PF07715">
    <property type="entry name" value="Plug"/>
    <property type="match status" value="1"/>
</dbReference>
<dbReference type="Pfam" id="PF07660">
    <property type="entry name" value="STN"/>
    <property type="match status" value="1"/>
</dbReference>
<keyword evidence="16" id="KW-1185">Reference proteome</keyword>
<dbReference type="InterPro" id="IPR010105">
    <property type="entry name" value="TonB_sidphr_rcpt"/>
</dbReference>
<dbReference type="Proteomes" id="UP000319627">
    <property type="component" value="Unassembled WGS sequence"/>
</dbReference>
<evidence type="ECO:0000313" key="16">
    <source>
        <dbReference type="Proteomes" id="UP000319627"/>
    </source>
</evidence>
<evidence type="ECO:0000256" key="5">
    <source>
        <dbReference type="ARBA" id="ARBA00022496"/>
    </source>
</evidence>
<evidence type="ECO:0000256" key="13">
    <source>
        <dbReference type="RuleBase" id="RU003357"/>
    </source>
</evidence>
<accession>A0A562J1P5</accession>
<keyword evidence="4 12" id="KW-1134">Transmembrane beta strand</keyword>
<comment type="subcellular location">
    <subcellularLocation>
        <location evidence="1 12">Cell outer membrane</location>
        <topology evidence="1 12">Multi-pass membrane protein</topology>
    </subcellularLocation>
</comment>
<keyword evidence="7" id="KW-0408">Iron</keyword>
<dbReference type="EMBL" id="VLKG01000001">
    <property type="protein sequence ID" value="TWH77179.1"/>
    <property type="molecule type" value="Genomic_DNA"/>
</dbReference>
<dbReference type="Gene3D" id="2.40.170.20">
    <property type="entry name" value="TonB-dependent receptor, beta-barrel domain"/>
    <property type="match status" value="1"/>
</dbReference>
<dbReference type="GO" id="GO:0038023">
    <property type="term" value="F:signaling receptor activity"/>
    <property type="evidence" value="ECO:0007669"/>
    <property type="project" value="InterPro"/>
</dbReference>
<dbReference type="SMART" id="SM00965">
    <property type="entry name" value="STN"/>
    <property type="match status" value="1"/>
</dbReference>
<dbReference type="SUPFAM" id="SSF56935">
    <property type="entry name" value="Porins"/>
    <property type="match status" value="1"/>
</dbReference>
<keyword evidence="9 12" id="KW-0472">Membrane</keyword>
<protein>
    <submittedName>
        <fullName evidence="15">Iron complex outermembrane receptor protein</fullName>
    </submittedName>
</protein>
<dbReference type="Gene3D" id="3.55.50.30">
    <property type="match status" value="1"/>
</dbReference>
<evidence type="ECO:0000256" key="11">
    <source>
        <dbReference type="ARBA" id="ARBA00023237"/>
    </source>
</evidence>
<dbReference type="InterPro" id="IPR012910">
    <property type="entry name" value="Plug_dom"/>
</dbReference>
<dbReference type="RefSeq" id="WP_144569871.1">
    <property type="nucleotide sequence ID" value="NZ_VLKG01000001.1"/>
</dbReference>
<sequence length="811" mass="91047">MSPQPNHRHHLIHITRRWSLERAIHLSLLSTALTSFDSVLFNTPAWAQTTAYEYDFNIPSGSLDSALAHFAKVTGITLSFSPDNARNQQSQGLQGRYSPDQALQRLLESSNLRATPQANGSFSLHPISDGSSNDSDMELSAIAVVEDQEHSGSYRAPQTAIGDKFNTPFLDQTQTSYSVTQQVLNDFAVENLEETIKFVPGITVGNNFGGTQDSLVKRGFGSGTDGGVLRDGIRTSRGRNFNSITTERVEVLKGPASLLYGMQEPGGVINVITKKPTYEWRATLGGQMIDEGGGSSYIDVSGPLGAGFAFRLIGQYRDEDYWRNFGVNRDKVIAPSLAFENDKLSFNLSYEYSDYSTVLDRGAFFYNGRHVGSRSRRLDEHWTRINGHRQYASTTLEYRFSPTSRLRFNYGWNEDSSADYQADPNSYNPSTGDLRRRFRSNPNFEKDRYYAALDWLNELNLLGMRHELTLGADHERHDESTDVFLQGPNQWGFFPDSPQYGNLHPVGSPNLSNSNQNSRVRMLSLYAKDNIHIGEHWILSLGLRHQRFRQRDGQGIPYQIGTNVNKSKNLPFAGIVYKINDQFSLYANYSESYKPNTITAGQPTEGGSEPEEGRQYEFGLRYDNGWLSGLITWYDIFKENIQVNENVGGQLVTRTVGEARSRGWEASLNGQLNEHWNLIANYAYTDAEISKDIPANRNNDMVNVARNVAGMFLSYDVSQNLVPGKLRIGGGARYVGKREGDVANTFELSSYTTYDAFVSWSMPHLIDKNARLQLNVDNLTDKHYFVSSGGTNNRVSWGPERIFSLSGSVDF</sequence>
<evidence type="ECO:0000256" key="7">
    <source>
        <dbReference type="ARBA" id="ARBA00023004"/>
    </source>
</evidence>
<reference evidence="15 16" key="1">
    <citation type="submission" date="2019-07" db="EMBL/GenBank/DDBJ databases">
        <title>Genomic Encyclopedia of Type Strains, Phase I: the one thousand microbial genomes (KMG-I) project.</title>
        <authorList>
            <person name="Kyrpides N."/>
        </authorList>
    </citation>
    <scope>NUCLEOTIDE SEQUENCE [LARGE SCALE GENOMIC DNA]</scope>
    <source>
        <strain evidence="15 16">DSM 375</strain>
    </source>
</reference>
<dbReference type="Pfam" id="PF00593">
    <property type="entry name" value="TonB_dep_Rec_b-barrel"/>
    <property type="match status" value="1"/>
</dbReference>
<keyword evidence="11 12" id="KW-0998">Cell outer membrane</keyword>
<dbReference type="InterPro" id="IPR011662">
    <property type="entry name" value="Secretin/TonB_short_N"/>
</dbReference>
<comment type="similarity">
    <text evidence="2 12 13">Belongs to the TonB-dependent receptor family.</text>
</comment>
<dbReference type="InterPro" id="IPR000531">
    <property type="entry name" value="Beta-barrel_TonB"/>
</dbReference>
<dbReference type="GO" id="GO:0009279">
    <property type="term" value="C:cell outer membrane"/>
    <property type="evidence" value="ECO:0007669"/>
    <property type="project" value="UniProtKB-SubCell"/>
</dbReference>
<evidence type="ECO:0000313" key="15">
    <source>
        <dbReference type="EMBL" id="TWH77179.1"/>
    </source>
</evidence>
<organism evidence="15 16">
    <name type="scientific">Azomonas agilis</name>
    <dbReference type="NCBI Taxonomy" id="116849"/>
    <lineage>
        <taxon>Bacteria</taxon>
        <taxon>Pseudomonadati</taxon>
        <taxon>Pseudomonadota</taxon>
        <taxon>Gammaproteobacteria</taxon>
        <taxon>Pseudomonadales</taxon>
        <taxon>Pseudomonadaceae</taxon>
        <taxon>Azomonas</taxon>
    </lineage>
</organism>
<evidence type="ECO:0000256" key="1">
    <source>
        <dbReference type="ARBA" id="ARBA00004571"/>
    </source>
</evidence>
<dbReference type="NCBIfam" id="TIGR01783">
    <property type="entry name" value="TonB-siderophor"/>
    <property type="match status" value="1"/>
</dbReference>
<proteinExistence type="inferred from homology"/>
<evidence type="ECO:0000256" key="3">
    <source>
        <dbReference type="ARBA" id="ARBA00022448"/>
    </source>
</evidence>
<dbReference type="GO" id="GO:0015344">
    <property type="term" value="F:siderophore uptake transmembrane transporter activity"/>
    <property type="evidence" value="ECO:0007669"/>
    <property type="project" value="TreeGrafter"/>
</dbReference>
<evidence type="ECO:0000256" key="8">
    <source>
        <dbReference type="ARBA" id="ARBA00023077"/>
    </source>
</evidence>
<dbReference type="InterPro" id="IPR037066">
    <property type="entry name" value="Plug_dom_sf"/>
</dbReference>
<dbReference type="CDD" id="cd01347">
    <property type="entry name" value="ligand_gated_channel"/>
    <property type="match status" value="1"/>
</dbReference>
<dbReference type="AlphaFoldDB" id="A0A562J1P5"/>
<evidence type="ECO:0000256" key="4">
    <source>
        <dbReference type="ARBA" id="ARBA00022452"/>
    </source>
</evidence>
<dbReference type="OrthoDB" id="127311at2"/>
<dbReference type="InterPro" id="IPR036942">
    <property type="entry name" value="Beta-barrel_TonB_sf"/>
</dbReference>
<evidence type="ECO:0000256" key="2">
    <source>
        <dbReference type="ARBA" id="ARBA00009810"/>
    </source>
</evidence>
<evidence type="ECO:0000256" key="10">
    <source>
        <dbReference type="ARBA" id="ARBA00023170"/>
    </source>
</evidence>
<dbReference type="PANTHER" id="PTHR32552">
    <property type="entry name" value="FERRICHROME IRON RECEPTOR-RELATED"/>
    <property type="match status" value="1"/>
</dbReference>
<keyword evidence="5" id="KW-0410">Iron transport</keyword>
<evidence type="ECO:0000256" key="6">
    <source>
        <dbReference type="ARBA" id="ARBA00022692"/>
    </source>
</evidence>
<dbReference type="PANTHER" id="PTHR32552:SF85">
    <property type="entry name" value="BLL7968 PROTEIN"/>
    <property type="match status" value="1"/>
</dbReference>
<evidence type="ECO:0000256" key="9">
    <source>
        <dbReference type="ARBA" id="ARBA00023136"/>
    </source>
</evidence>